<accession>A0AAU7F7Q2</accession>
<gene>
    <name evidence="1" type="ORF">ABHF33_14170</name>
</gene>
<reference evidence="1" key="1">
    <citation type="submission" date="2024-05" db="EMBL/GenBank/DDBJ databases">
        <authorList>
            <person name="Yang L."/>
            <person name="Pan L."/>
        </authorList>
    </citation>
    <scope>NUCLEOTIDE SEQUENCE</scope>
    <source>
        <strain evidence="1">FCG-7</strain>
    </source>
</reference>
<dbReference type="RefSeq" id="WP_348944551.1">
    <property type="nucleotide sequence ID" value="NZ_CP157355.1"/>
</dbReference>
<sequence>MSEVTDKFDYLCELAEQAYGEERGVSYESTLVNILEFVRNNQASRTEFVEKFKDLLLSGNGPIEAVSFCCGSMISDTNLGGNLATINEVFHEQSSQDIYPGI</sequence>
<name>A0AAU7F7Q2_9NEIS</name>
<evidence type="ECO:0000313" key="1">
    <source>
        <dbReference type="EMBL" id="XBM00186.1"/>
    </source>
</evidence>
<proteinExistence type="predicted"/>
<organism evidence="1">
    <name type="scientific">Chitinibacter mangrovi</name>
    <dbReference type="NCBI Taxonomy" id="3153927"/>
    <lineage>
        <taxon>Bacteria</taxon>
        <taxon>Pseudomonadati</taxon>
        <taxon>Pseudomonadota</taxon>
        <taxon>Betaproteobacteria</taxon>
        <taxon>Neisseriales</taxon>
        <taxon>Chitinibacteraceae</taxon>
        <taxon>Chitinibacter</taxon>
    </lineage>
</organism>
<dbReference type="KEGG" id="cmav:ABHF33_14170"/>
<protein>
    <submittedName>
        <fullName evidence="1">Uncharacterized protein</fullName>
    </submittedName>
</protein>
<dbReference type="EMBL" id="CP157355">
    <property type="protein sequence ID" value="XBM00186.1"/>
    <property type="molecule type" value="Genomic_DNA"/>
</dbReference>
<dbReference type="AlphaFoldDB" id="A0AAU7F7Q2"/>